<dbReference type="CDD" id="cd01449">
    <property type="entry name" value="TST_Repeat_2"/>
    <property type="match status" value="1"/>
</dbReference>
<dbReference type="Gene3D" id="1.10.10.10">
    <property type="entry name" value="Winged helix-like DNA-binding domain superfamily/Winged helix DNA-binding domain"/>
    <property type="match status" value="1"/>
</dbReference>
<dbReference type="InterPro" id="IPR036388">
    <property type="entry name" value="WH-like_DNA-bd_sf"/>
</dbReference>
<evidence type="ECO:0000256" key="2">
    <source>
        <dbReference type="RuleBase" id="RU000507"/>
    </source>
</evidence>
<dbReference type="Gene3D" id="3.40.250.10">
    <property type="entry name" value="Rhodanese-like domain"/>
    <property type="match status" value="2"/>
</dbReference>
<dbReference type="Proteomes" id="UP000003751">
    <property type="component" value="Unassembled WGS sequence"/>
</dbReference>
<dbReference type="Proteomes" id="UP000184203">
    <property type="component" value="Unassembled WGS sequence"/>
</dbReference>
<dbReference type="EMBL" id="AEMG01000029">
    <property type="protein sequence ID" value="EFW90010.1"/>
    <property type="molecule type" value="Genomic_DNA"/>
</dbReference>
<proteinExistence type="predicted"/>
<dbReference type="PROSITE" id="PS00380">
    <property type="entry name" value="RHODANESE_1"/>
    <property type="match status" value="1"/>
</dbReference>
<evidence type="ECO:0000313" key="6">
    <source>
        <dbReference type="Proteomes" id="UP000003751"/>
    </source>
</evidence>
<dbReference type="STRING" id="797209.GCA_000376445_03568"/>
<dbReference type="InterPro" id="IPR051126">
    <property type="entry name" value="Thiosulfate_sulfurtransferase"/>
</dbReference>
<dbReference type="CDD" id="cd01448">
    <property type="entry name" value="TST_Repeat_1"/>
    <property type="match status" value="1"/>
</dbReference>
<dbReference type="OrthoDB" id="10492at2157"/>
<accession>E7QZ89</accession>
<dbReference type="InterPro" id="IPR001307">
    <property type="entry name" value="Thiosulphate_STrfase_CS"/>
</dbReference>
<dbReference type="GO" id="GO:0004792">
    <property type="term" value="F:thiosulfate-cyanide sulfurtransferase activity"/>
    <property type="evidence" value="ECO:0007669"/>
    <property type="project" value="InterPro"/>
</dbReference>
<dbReference type="AlphaFoldDB" id="E7QZ89"/>
<protein>
    <recommendedName>
        <fullName evidence="2">Sulfurtransferase</fullName>
    </recommendedName>
</protein>
<organism evidence="4 6">
    <name type="scientific">Haladaptatus paucihalophilus DX253</name>
    <dbReference type="NCBI Taxonomy" id="797209"/>
    <lineage>
        <taxon>Archaea</taxon>
        <taxon>Methanobacteriati</taxon>
        <taxon>Methanobacteriota</taxon>
        <taxon>Stenosarchaea group</taxon>
        <taxon>Halobacteria</taxon>
        <taxon>Halobacteriales</taxon>
        <taxon>Haladaptataceae</taxon>
        <taxon>Haladaptatus</taxon>
    </lineage>
</organism>
<gene>
    <name evidence="5" type="ORF">SAMN05444342_2775</name>
    <name evidence="4" type="ORF">ZOD2009_20482</name>
</gene>
<feature type="domain" description="Rhodanese" evidence="3">
    <location>
        <begin position="243"/>
        <end position="364"/>
    </location>
</feature>
<evidence type="ECO:0000313" key="5">
    <source>
        <dbReference type="EMBL" id="SHL02501.1"/>
    </source>
</evidence>
<dbReference type="eggNOG" id="arCOG00394">
    <property type="taxonomic scope" value="Archaea"/>
</dbReference>
<dbReference type="RefSeq" id="WP_007983036.1">
    <property type="nucleotide sequence ID" value="NZ_AEMG01000029.1"/>
</dbReference>
<dbReference type="eggNOG" id="arCOG02019">
    <property type="taxonomic scope" value="Archaea"/>
</dbReference>
<keyword evidence="5" id="KW-0670">Pyruvate</keyword>
<dbReference type="PROSITE" id="PS00683">
    <property type="entry name" value="RHODANESE_2"/>
    <property type="match status" value="1"/>
</dbReference>
<keyword evidence="7" id="KW-1185">Reference proteome</keyword>
<dbReference type="EMBL" id="FRAN01000004">
    <property type="protein sequence ID" value="SHL02501.1"/>
    <property type="molecule type" value="Genomic_DNA"/>
</dbReference>
<dbReference type="PANTHER" id="PTHR43855:SF1">
    <property type="entry name" value="THIOSULFATE SULFURTRANSFERASE"/>
    <property type="match status" value="1"/>
</dbReference>
<evidence type="ECO:0000313" key="7">
    <source>
        <dbReference type="Proteomes" id="UP000184203"/>
    </source>
</evidence>
<reference evidence="4 6" key="1">
    <citation type="journal article" date="2014" name="ISME J.">
        <title>Trehalose/2-sulfotrehalose biosynthesis and glycine-betaine uptake are widely spread mechanisms for osmoadaptation in the Halobacteriales.</title>
        <authorList>
            <person name="Youssef N.H."/>
            <person name="Savage-Ashlock K.N."/>
            <person name="McCully A.L."/>
            <person name="Luedtke B."/>
            <person name="Shaw E.I."/>
            <person name="Hoff W.D."/>
            <person name="Elshahed M.S."/>
        </authorList>
    </citation>
    <scope>NUCLEOTIDE SEQUENCE [LARGE SCALE GENOMIC DNA]</scope>
    <source>
        <strain evidence="4 6">DX253</strain>
    </source>
</reference>
<dbReference type="InterPro" id="IPR036390">
    <property type="entry name" value="WH_DNA-bd_sf"/>
</dbReference>
<keyword evidence="2 4" id="KW-0808">Transferase</keyword>
<dbReference type="Pfam" id="PF00581">
    <property type="entry name" value="Rhodanese"/>
    <property type="match status" value="2"/>
</dbReference>
<reference evidence="7" key="2">
    <citation type="submission" date="2016-11" db="EMBL/GenBank/DDBJ databases">
        <authorList>
            <person name="Varghese N."/>
            <person name="Submissions S."/>
        </authorList>
    </citation>
    <scope>NUCLEOTIDE SEQUENCE [LARGE SCALE GENOMIC DNA]</scope>
    <source>
        <strain evidence="7">DX253</strain>
    </source>
</reference>
<feature type="domain" description="Rhodanese" evidence="3">
    <location>
        <begin position="107"/>
        <end position="213"/>
    </location>
</feature>
<sequence length="366" mass="40959">MSDSDSIREKLDGLPPSSKFIYKTLERNGRMTQKALIEETMLSARTTRYGIKQLDDAGLLESSPALRDARQTCYGLALDGPDQRGYAKDVLVEAEWLAERLDEVRSDDPSLRLIEADTGDAYEDGHIPGAIKFGWLTHLTAENGRGVPEKGTFEESLGRHGITDESTVVLYGGESNWFAAYAYWLFKYFGHDDLYLLDGGRDYWVEAGYPTTTEIPSVTEREYDASGPFDHLRATRNDVERALAGDVTLLDVRSSEEFVGDVRAPPDGEGMPATMVGGHIPDSVHVPWSNIFDDDGWFKRRDELRAIYEAEGVATDDDVIVYCHVGERSALTWFVLSELLGYETVRNYDGSWSEWGNLVDAPIETE</sequence>
<dbReference type="PROSITE" id="PS50206">
    <property type="entry name" value="RHODANESE_3"/>
    <property type="match status" value="2"/>
</dbReference>
<evidence type="ECO:0000313" key="4">
    <source>
        <dbReference type="EMBL" id="EFW90010.1"/>
    </source>
</evidence>
<evidence type="ECO:0000256" key="1">
    <source>
        <dbReference type="ARBA" id="ARBA00022737"/>
    </source>
</evidence>
<dbReference type="SMART" id="SM00450">
    <property type="entry name" value="RHOD"/>
    <property type="match status" value="2"/>
</dbReference>
<dbReference type="SUPFAM" id="SSF52821">
    <property type="entry name" value="Rhodanese/Cell cycle control phosphatase"/>
    <property type="match status" value="2"/>
</dbReference>
<dbReference type="InterPro" id="IPR001763">
    <property type="entry name" value="Rhodanese-like_dom"/>
</dbReference>
<dbReference type="PATRIC" id="fig|797209.4.peg.4008"/>
<dbReference type="SUPFAM" id="SSF46785">
    <property type="entry name" value="Winged helix' DNA-binding domain"/>
    <property type="match status" value="1"/>
</dbReference>
<dbReference type="Pfam" id="PF13412">
    <property type="entry name" value="HTH_24"/>
    <property type="match status" value="1"/>
</dbReference>
<evidence type="ECO:0000259" key="3">
    <source>
        <dbReference type="PROSITE" id="PS50206"/>
    </source>
</evidence>
<reference evidence="5" key="3">
    <citation type="submission" date="2016-11" db="EMBL/GenBank/DDBJ databases">
        <authorList>
            <person name="Jaros S."/>
            <person name="Januszkiewicz K."/>
            <person name="Wedrychowicz H."/>
        </authorList>
    </citation>
    <scope>NUCLEOTIDE SEQUENCE [LARGE SCALE GENOMIC DNA]</scope>
    <source>
        <strain evidence="5">DX253</strain>
    </source>
</reference>
<dbReference type="PANTHER" id="PTHR43855">
    <property type="entry name" value="THIOSULFATE SULFURTRANSFERASE"/>
    <property type="match status" value="1"/>
</dbReference>
<dbReference type="InterPro" id="IPR036873">
    <property type="entry name" value="Rhodanese-like_dom_sf"/>
</dbReference>
<keyword evidence="1" id="KW-0677">Repeat</keyword>
<name>E7QZ89_HALPU</name>